<comment type="caution">
    <text evidence="3">The sequence shown here is derived from an EMBL/GenBank/DDBJ whole genome shotgun (WGS) entry which is preliminary data.</text>
</comment>
<reference evidence="3" key="1">
    <citation type="submission" date="2023-08" db="EMBL/GenBank/DDBJ databases">
        <authorList>
            <person name="Audoor S."/>
            <person name="Bilcke G."/>
        </authorList>
    </citation>
    <scope>NUCLEOTIDE SEQUENCE</scope>
</reference>
<keyword evidence="4" id="KW-1185">Reference proteome</keyword>
<protein>
    <submittedName>
        <fullName evidence="3">Uncharacterized protein</fullName>
    </submittedName>
</protein>
<proteinExistence type="predicted"/>
<evidence type="ECO:0000256" key="1">
    <source>
        <dbReference type="SAM" id="MobiDB-lite"/>
    </source>
</evidence>
<evidence type="ECO:0000313" key="4">
    <source>
        <dbReference type="Proteomes" id="UP001295423"/>
    </source>
</evidence>
<keyword evidence="2" id="KW-1133">Transmembrane helix</keyword>
<keyword evidence="2" id="KW-0472">Membrane</keyword>
<gene>
    <name evidence="3" type="ORF">CYCCA115_LOCUS11068</name>
</gene>
<dbReference type="EMBL" id="CAKOGP040001725">
    <property type="protein sequence ID" value="CAJ1947281.1"/>
    <property type="molecule type" value="Genomic_DNA"/>
</dbReference>
<dbReference type="AlphaFoldDB" id="A0AAD2JGA5"/>
<dbReference type="Proteomes" id="UP001295423">
    <property type="component" value="Unassembled WGS sequence"/>
</dbReference>
<feature type="region of interest" description="Disordered" evidence="1">
    <location>
        <begin position="1"/>
        <end position="28"/>
    </location>
</feature>
<feature type="transmembrane region" description="Helical" evidence="2">
    <location>
        <begin position="33"/>
        <end position="50"/>
    </location>
</feature>
<evidence type="ECO:0000256" key="2">
    <source>
        <dbReference type="SAM" id="Phobius"/>
    </source>
</evidence>
<feature type="region of interest" description="Disordered" evidence="1">
    <location>
        <begin position="57"/>
        <end position="109"/>
    </location>
</feature>
<evidence type="ECO:0000313" key="3">
    <source>
        <dbReference type="EMBL" id="CAJ1947281.1"/>
    </source>
</evidence>
<organism evidence="3 4">
    <name type="scientific">Cylindrotheca closterium</name>
    <dbReference type="NCBI Taxonomy" id="2856"/>
    <lineage>
        <taxon>Eukaryota</taxon>
        <taxon>Sar</taxon>
        <taxon>Stramenopiles</taxon>
        <taxon>Ochrophyta</taxon>
        <taxon>Bacillariophyta</taxon>
        <taxon>Bacillariophyceae</taxon>
        <taxon>Bacillariophycidae</taxon>
        <taxon>Bacillariales</taxon>
        <taxon>Bacillariaceae</taxon>
        <taxon>Cylindrotheca</taxon>
    </lineage>
</organism>
<name>A0AAD2JGA5_9STRA</name>
<sequence>MTIRNRHGQNVCGTAEPNSTNRTNNTSKKKSKWLSPIWILVIIGLILFGSKQPYRSFSKQQDPALGSKSAKIPNQGNNAQALTSSSASENAPSTVRAQSTGTPTPSPTEYYTNKEFLKHDSYWNNWSKCDMAAAFRANCNPRPANCSRVIENVRNNHGIGNALTVSYVKYAMDSLQEQPDCTPILKDDWSKTLEANTYKFKLLDYVHDPTVVVPVLNRSEPIKKCVLYAITRPREAVATKLEQVAAKFAENSSDHLPLVALHIRAGWSDELERNAAWNALGNCEDFPHDMENTPLAVNEIDLKGILLDTAHAADRMFGMANWRLYVASDAPGIRRYVQYLLHTRTPKIVWNEGRVGHNYLGGQTTTTEEKIETSISAFSDVLVMAQADLLVSLVSKFPKAGEMISMCPQRAIQLRGHPRHRLAITGHVLKNAFRLRTNQTDPYWTPELSLTVGDMEKFWDHLPFGKNNSCAKAENQLRSCYCLLKQAHE</sequence>
<keyword evidence="2" id="KW-0812">Transmembrane</keyword>
<accession>A0AAD2JGA5</accession>
<feature type="compositionally biased region" description="Polar residues" evidence="1">
    <location>
        <begin position="72"/>
        <end position="109"/>
    </location>
</feature>